<keyword evidence="9" id="KW-0472">Membrane</keyword>
<evidence type="ECO:0000313" key="11">
    <source>
        <dbReference type="EMBL" id="MBD2604936.1"/>
    </source>
</evidence>
<dbReference type="InterPro" id="IPR013783">
    <property type="entry name" value="Ig-like_fold"/>
</dbReference>
<keyword evidence="9" id="KW-0812">Transmembrane</keyword>
<evidence type="ECO:0000256" key="5">
    <source>
        <dbReference type="ARBA" id="ARBA00022777"/>
    </source>
</evidence>
<dbReference type="EC" id="2.7.11.1" evidence="1"/>
<feature type="domain" description="Protein kinase" evidence="10">
    <location>
        <begin position="1"/>
        <end position="212"/>
    </location>
</feature>
<dbReference type="Gene3D" id="3.30.200.20">
    <property type="entry name" value="Phosphorylase Kinase, domain 1"/>
    <property type="match status" value="1"/>
</dbReference>
<feature type="transmembrane region" description="Helical" evidence="9">
    <location>
        <begin position="346"/>
        <end position="369"/>
    </location>
</feature>
<dbReference type="InterPro" id="IPR011009">
    <property type="entry name" value="Kinase-like_dom_sf"/>
</dbReference>
<dbReference type="CDD" id="cd14014">
    <property type="entry name" value="STKc_PknB_like"/>
    <property type="match status" value="1"/>
</dbReference>
<sequence>MPSEDTYQREIEVLRGLNHPGIPSYLGSFTTPDGFCMIQKYINAPSLGVQRNFSPEEIKEIAVKALEILVYLQNRTPSVIHRDIKPENILVNEQLEVYLIDFGFARIGSQEVFGSSVFKATPGFLPPEQMRQPTEASDLYGLGATLICLLTGVKSAEIQNLTTHDDPYLINFRHLLPQLNLGFIQWLEKMVQPRQSNRFANAKTALKALKALDSQDIIRQPNVELSTTRLNFQATRLGEELWQTITINNSVPETHLQGRWEVAPHPHDPPHTPDSHAWISVTPAKFIGNYVECSIQVDTSKLMADKLYKRQLFLHTNAYPDIHIVNLEVSTAPLPIERRKIAYANLIWLFLICEIATMGIAWVVPVIAAKGVVGFTFAPDLNWESAEKAAASGTFVGIAIGAALSSIICPVYILWKKFKKDYVDINEVASSGAFALIAMAVVGLIIGTVVGSIAQPSPINLIEIFWVVYATGLLAAIPTVLIGCVIFGVIWLFDDTYLPLTAGLGVSVGVGFIIGFHNPYILLALAGTALPLFTMLFYPQFKHRRLIAKYRKSEQHLIQP</sequence>
<protein>
    <recommendedName>
        <fullName evidence="1">non-specific serine/threonine protein kinase</fullName>
        <ecNumber evidence="1">2.7.11.1</ecNumber>
    </recommendedName>
</protein>
<keyword evidence="12" id="KW-1185">Reference proteome</keyword>
<feature type="transmembrane region" description="Helical" evidence="9">
    <location>
        <begin position="497"/>
        <end position="514"/>
    </location>
</feature>
<keyword evidence="2 11" id="KW-0723">Serine/threonine-protein kinase</keyword>
<dbReference type="Proteomes" id="UP000660380">
    <property type="component" value="Unassembled WGS sequence"/>
</dbReference>
<dbReference type="PROSITE" id="PS00108">
    <property type="entry name" value="PROTEIN_KINASE_ST"/>
    <property type="match status" value="1"/>
</dbReference>
<organism evidence="11 12">
    <name type="scientific">Scytonema hofmannii FACHB-248</name>
    <dbReference type="NCBI Taxonomy" id="1842502"/>
    <lineage>
        <taxon>Bacteria</taxon>
        <taxon>Bacillati</taxon>
        <taxon>Cyanobacteriota</taxon>
        <taxon>Cyanophyceae</taxon>
        <taxon>Nostocales</taxon>
        <taxon>Scytonemataceae</taxon>
        <taxon>Scytonema</taxon>
    </lineage>
</organism>
<keyword evidence="4" id="KW-0547">Nucleotide-binding</keyword>
<evidence type="ECO:0000256" key="8">
    <source>
        <dbReference type="ARBA" id="ARBA00048679"/>
    </source>
</evidence>
<evidence type="ECO:0000256" key="6">
    <source>
        <dbReference type="ARBA" id="ARBA00022840"/>
    </source>
</evidence>
<dbReference type="Gene3D" id="1.10.510.10">
    <property type="entry name" value="Transferase(Phosphotransferase) domain 1"/>
    <property type="match status" value="1"/>
</dbReference>
<evidence type="ECO:0000256" key="1">
    <source>
        <dbReference type="ARBA" id="ARBA00012513"/>
    </source>
</evidence>
<proteinExistence type="predicted"/>
<dbReference type="SUPFAM" id="SSF56112">
    <property type="entry name" value="Protein kinase-like (PK-like)"/>
    <property type="match status" value="1"/>
</dbReference>
<evidence type="ECO:0000259" key="10">
    <source>
        <dbReference type="PROSITE" id="PS50011"/>
    </source>
</evidence>
<name>A0ABR8GNV8_9CYAN</name>
<comment type="catalytic activity">
    <reaction evidence="7">
        <text>L-threonyl-[protein] + ATP = O-phospho-L-threonyl-[protein] + ADP + H(+)</text>
        <dbReference type="Rhea" id="RHEA:46608"/>
        <dbReference type="Rhea" id="RHEA-COMP:11060"/>
        <dbReference type="Rhea" id="RHEA-COMP:11605"/>
        <dbReference type="ChEBI" id="CHEBI:15378"/>
        <dbReference type="ChEBI" id="CHEBI:30013"/>
        <dbReference type="ChEBI" id="CHEBI:30616"/>
        <dbReference type="ChEBI" id="CHEBI:61977"/>
        <dbReference type="ChEBI" id="CHEBI:456216"/>
        <dbReference type="EC" id="2.7.11.1"/>
    </reaction>
</comment>
<dbReference type="PANTHER" id="PTHR24363">
    <property type="entry name" value="SERINE/THREONINE PROTEIN KINASE"/>
    <property type="match status" value="1"/>
</dbReference>
<reference evidence="11 12" key="1">
    <citation type="journal article" date="2020" name="ISME J.">
        <title>Comparative genomics reveals insights into cyanobacterial evolution and habitat adaptation.</title>
        <authorList>
            <person name="Chen M.Y."/>
            <person name="Teng W.K."/>
            <person name="Zhao L."/>
            <person name="Hu C.X."/>
            <person name="Zhou Y.K."/>
            <person name="Han B.P."/>
            <person name="Song L.R."/>
            <person name="Shu W.S."/>
        </authorList>
    </citation>
    <scope>NUCLEOTIDE SEQUENCE [LARGE SCALE GENOMIC DNA]</scope>
    <source>
        <strain evidence="11 12">FACHB-248</strain>
    </source>
</reference>
<dbReference type="PANTHER" id="PTHR24363:SF0">
    <property type="entry name" value="SERINE_THREONINE KINASE LIKE DOMAIN CONTAINING 1"/>
    <property type="match status" value="1"/>
</dbReference>
<dbReference type="InterPro" id="IPR000719">
    <property type="entry name" value="Prot_kinase_dom"/>
</dbReference>
<dbReference type="Pfam" id="PF00069">
    <property type="entry name" value="Pkinase"/>
    <property type="match status" value="1"/>
</dbReference>
<evidence type="ECO:0000256" key="7">
    <source>
        <dbReference type="ARBA" id="ARBA00047899"/>
    </source>
</evidence>
<evidence type="ECO:0000256" key="3">
    <source>
        <dbReference type="ARBA" id="ARBA00022679"/>
    </source>
</evidence>
<feature type="transmembrane region" description="Helical" evidence="9">
    <location>
        <begin position="433"/>
        <end position="454"/>
    </location>
</feature>
<accession>A0ABR8GNV8</accession>
<dbReference type="SMART" id="SM00220">
    <property type="entry name" value="S_TKc"/>
    <property type="match status" value="1"/>
</dbReference>
<dbReference type="InterPro" id="IPR008271">
    <property type="entry name" value="Ser/Thr_kinase_AS"/>
</dbReference>
<keyword evidence="5 11" id="KW-0418">Kinase</keyword>
<feature type="transmembrane region" description="Helical" evidence="9">
    <location>
        <begin position="466"/>
        <end position="490"/>
    </location>
</feature>
<keyword evidence="3" id="KW-0808">Transferase</keyword>
<dbReference type="GO" id="GO:0004674">
    <property type="term" value="F:protein serine/threonine kinase activity"/>
    <property type="evidence" value="ECO:0007669"/>
    <property type="project" value="UniProtKB-KW"/>
</dbReference>
<comment type="caution">
    <text evidence="11">The sequence shown here is derived from an EMBL/GenBank/DDBJ whole genome shotgun (WGS) entry which is preliminary data.</text>
</comment>
<comment type="catalytic activity">
    <reaction evidence="8">
        <text>L-seryl-[protein] + ATP = O-phospho-L-seryl-[protein] + ADP + H(+)</text>
        <dbReference type="Rhea" id="RHEA:17989"/>
        <dbReference type="Rhea" id="RHEA-COMP:9863"/>
        <dbReference type="Rhea" id="RHEA-COMP:11604"/>
        <dbReference type="ChEBI" id="CHEBI:15378"/>
        <dbReference type="ChEBI" id="CHEBI:29999"/>
        <dbReference type="ChEBI" id="CHEBI:30616"/>
        <dbReference type="ChEBI" id="CHEBI:83421"/>
        <dbReference type="ChEBI" id="CHEBI:456216"/>
        <dbReference type="EC" id="2.7.11.1"/>
    </reaction>
</comment>
<dbReference type="Gene3D" id="2.60.40.10">
    <property type="entry name" value="Immunoglobulins"/>
    <property type="match status" value="1"/>
</dbReference>
<keyword evidence="9" id="KW-1133">Transmembrane helix</keyword>
<evidence type="ECO:0000313" key="12">
    <source>
        <dbReference type="Proteomes" id="UP000660380"/>
    </source>
</evidence>
<keyword evidence="6" id="KW-0067">ATP-binding</keyword>
<feature type="transmembrane region" description="Helical" evidence="9">
    <location>
        <begin position="389"/>
        <end position="413"/>
    </location>
</feature>
<gene>
    <name evidence="11" type="ORF">H6G81_10450</name>
</gene>
<dbReference type="PROSITE" id="PS50011">
    <property type="entry name" value="PROTEIN_KINASE_DOM"/>
    <property type="match status" value="1"/>
</dbReference>
<dbReference type="EMBL" id="JACJTA010000017">
    <property type="protein sequence ID" value="MBD2604936.1"/>
    <property type="molecule type" value="Genomic_DNA"/>
</dbReference>
<evidence type="ECO:0000256" key="4">
    <source>
        <dbReference type="ARBA" id="ARBA00022741"/>
    </source>
</evidence>
<evidence type="ECO:0000256" key="9">
    <source>
        <dbReference type="SAM" id="Phobius"/>
    </source>
</evidence>
<feature type="transmembrane region" description="Helical" evidence="9">
    <location>
        <begin position="520"/>
        <end position="541"/>
    </location>
</feature>
<evidence type="ECO:0000256" key="2">
    <source>
        <dbReference type="ARBA" id="ARBA00022527"/>
    </source>
</evidence>